<accession>A0ABP0HME1</accession>
<dbReference type="Gene3D" id="1.10.220.160">
    <property type="match status" value="1"/>
</dbReference>
<dbReference type="InterPro" id="IPR050869">
    <property type="entry name" value="H3K4_H4K5_MeTrfase"/>
</dbReference>
<dbReference type="PANTHER" id="PTHR12197">
    <property type="entry name" value="HISTONE-LYSINE N-METHYLTRANSFERASE SMYD"/>
    <property type="match status" value="1"/>
</dbReference>
<reference evidence="2 3" key="1">
    <citation type="submission" date="2024-02" db="EMBL/GenBank/DDBJ databases">
        <authorList>
            <person name="Chen Y."/>
            <person name="Shah S."/>
            <person name="Dougan E. K."/>
            <person name="Thang M."/>
            <person name="Chan C."/>
        </authorList>
    </citation>
    <scope>NUCLEOTIDE SEQUENCE [LARGE SCALE GENOMIC DNA]</scope>
</reference>
<proteinExistence type="predicted"/>
<gene>
    <name evidence="2" type="ORF">SCF082_LOCUS2635</name>
</gene>
<dbReference type="InterPro" id="IPR046341">
    <property type="entry name" value="SET_dom_sf"/>
</dbReference>
<dbReference type="Gene3D" id="2.170.270.10">
    <property type="entry name" value="SET domain"/>
    <property type="match status" value="1"/>
</dbReference>
<dbReference type="Proteomes" id="UP001642464">
    <property type="component" value="Unassembled WGS sequence"/>
</dbReference>
<dbReference type="EMBL" id="CAXAMM010001303">
    <property type="protein sequence ID" value="CAK8991396.1"/>
    <property type="molecule type" value="Genomic_DNA"/>
</dbReference>
<evidence type="ECO:0000313" key="2">
    <source>
        <dbReference type="EMBL" id="CAK8991396.1"/>
    </source>
</evidence>
<dbReference type="Pfam" id="PF00856">
    <property type="entry name" value="SET"/>
    <property type="match status" value="1"/>
</dbReference>
<dbReference type="PANTHER" id="PTHR12197:SF292">
    <property type="entry name" value="SET DOMAIN-CONTAINING PROTEIN"/>
    <property type="match status" value="1"/>
</dbReference>
<name>A0ABP0HME1_9DINO</name>
<dbReference type="PROSITE" id="PS50280">
    <property type="entry name" value="SET"/>
    <property type="match status" value="1"/>
</dbReference>
<dbReference type="InterPro" id="IPR001214">
    <property type="entry name" value="SET_dom"/>
</dbReference>
<organism evidence="2 3">
    <name type="scientific">Durusdinium trenchii</name>
    <dbReference type="NCBI Taxonomy" id="1381693"/>
    <lineage>
        <taxon>Eukaryota</taxon>
        <taxon>Sar</taxon>
        <taxon>Alveolata</taxon>
        <taxon>Dinophyceae</taxon>
        <taxon>Suessiales</taxon>
        <taxon>Symbiodiniaceae</taxon>
        <taxon>Durusdinium</taxon>
    </lineage>
</organism>
<dbReference type="SUPFAM" id="SSF82199">
    <property type="entry name" value="SET domain"/>
    <property type="match status" value="2"/>
</dbReference>
<feature type="domain" description="SET" evidence="1">
    <location>
        <begin position="36"/>
        <end position="319"/>
    </location>
</feature>
<dbReference type="Gene3D" id="6.10.140.2220">
    <property type="match status" value="1"/>
</dbReference>
<evidence type="ECO:0000313" key="3">
    <source>
        <dbReference type="Proteomes" id="UP001642464"/>
    </source>
</evidence>
<protein>
    <submittedName>
        <fullName evidence="2">Histone-lysine N-methyltransferase SMYD1 (SET and MYND domain-containing protein 1)</fullName>
    </submittedName>
</protein>
<evidence type="ECO:0000259" key="1">
    <source>
        <dbReference type="PROSITE" id="PS50280"/>
    </source>
</evidence>
<keyword evidence="3" id="KW-1185">Reference proteome</keyword>
<comment type="caution">
    <text evidence="2">The sequence shown here is derived from an EMBL/GenBank/DDBJ whole genome shotgun (WGS) entry which is preliminary data.</text>
</comment>
<sequence>MDATLLDDRHVDLQQHRRDFLAAEGSSLELIALPDKGFGVRRGGWEWPLMRHICPGDANARTTASIEAGCCLLAEPPLAIIQLQSSREDTVACEHCLLPLRQKDAEDVQTSGECSFCRATYCCEQCVSDAWASGHDFLRASSRIELEHLEQLLVELGNVGEAFRLALKLLAKGAMSTCPDATDGRSSIFTLLDGFWGAPWWETAALAPELLQEARSTTATILELVQHFIPLPPNFGVNDMAKLVGQVRMNAVEVLVPSEDGAIVARGLAVYCVASAVNHDCKPNCTLQSCLPLPELRGWAVLQALNDLDEGEEVTIEYLEDAPDRHKQLLEQWRFQCICEKGRQRLSHHETIFRHAADGEKSRLPGSRAARGCPAFVRAGHWWSKRLRLQALVRVDASACGCVCIIYIYIRIYVCITLCTTISQHMSHLKGQSLGA</sequence>